<evidence type="ECO:0000256" key="6">
    <source>
        <dbReference type="ARBA" id="ARBA00023187"/>
    </source>
</evidence>
<keyword evidence="12" id="KW-1185">Reference proteome</keyword>
<feature type="region of interest" description="Disordered" evidence="9">
    <location>
        <begin position="1"/>
        <end position="30"/>
    </location>
</feature>
<evidence type="ECO:0000256" key="5">
    <source>
        <dbReference type="ARBA" id="ARBA00022884"/>
    </source>
</evidence>
<keyword evidence="6" id="KW-0508">mRNA splicing</keyword>
<organism evidence="11 12">
    <name type="scientific">Aldrovandia affinis</name>
    <dbReference type="NCBI Taxonomy" id="143900"/>
    <lineage>
        <taxon>Eukaryota</taxon>
        <taxon>Metazoa</taxon>
        <taxon>Chordata</taxon>
        <taxon>Craniata</taxon>
        <taxon>Vertebrata</taxon>
        <taxon>Euteleostomi</taxon>
        <taxon>Actinopterygii</taxon>
        <taxon>Neopterygii</taxon>
        <taxon>Teleostei</taxon>
        <taxon>Notacanthiformes</taxon>
        <taxon>Halosauridae</taxon>
        <taxon>Aldrovandia</taxon>
    </lineage>
</organism>
<evidence type="ECO:0000256" key="1">
    <source>
        <dbReference type="ARBA" id="ARBA00006938"/>
    </source>
</evidence>
<dbReference type="FunFam" id="3.30.70.330:FF:000424">
    <property type="entry name" value="RNA-binding protein 48 isoform X4"/>
    <property type="match status" value="1"/>
</dbReference>
<dbReference type="InterPro" id="IPR000504">
    <property type="entry name" value="RRM_dom"/>
</dbReference>
<evidence type="ECO:0000256" key="8">
    <source>
        <dbReference type="PROSITE-ProRule" id="PRU00176"/>
    </source>
</evidence>
<protein>
    <recommendedName>
        <fullName evidence="2">RNA-binding protein 48</fullName>
    </recommendedName>
</protein>
<comment type="caution">
    <text evidence="11">The sequence shown here is derived from an EMBL/GenBank/DDBJ whole genome shotgun (WGS) entry which is preliminary data.</text>
</comment>
<comment type="function">
    <text evidence="7">As a component of the minor spliceosome, involved in the splicing of U12-type introns in pre-mRNAs.</text>
</comment>
<evidence type="ECO:0000313" key="12">
    <source>
        <dbReference type="Proteomes" id="UP001221898"/>
    </source>
</evidence>
<dbReference type="GO" id="GO:0008380">
    <property type="term" value="P:RNA splicing"/>
    <property type="evidence" value="ECO:0007669"/>
    <property type="project" value="UniProtKB-KW"/>
</dbReference>
<evidence type="ECO:0000259" key="10">
    <source>
        <dbReference type="PROSITE" id="PS50102"/>
    </source>
</evidence>
<dbReference type="CDD" id="cd12442">
    <property type="entry name" value="RRM_RBM48"/>
    <property type="match status" value="1"/>
</dbReference>
<dbReference type="GO" id="GO:0006397">
    <property type="term" value="P:mRNA processing"/>
    <property type="evidence" value="ECO:0007669"/>
    <property type="project" value="UniProtKB-KW"/>
</dbReference>
<evidence type="ECO:0000256" key="3">
    <source>
        <dbReference type="ARBA" id="ARBA00022664"/>
    </source>
</evidence>
<dbReference type="EMBL" id="JAINUG010000060">
    <property type="protein sequence ID" value="KAJ8403120.1"/>
    <property type="molecule type" value="Genomic_DNA"/>
</dbReference>
<dbReference type="PANTHER" id="PTHR20957">
    <property type="entry name" value="RNA-BINDING PROTEIN 48"/>
    <property type="match status" value="1"/>
</dbReference>
<feature type="compositionally biased region" description="Polar residues" evidence="9">
    <location>
        <begin position="1"/>
        <end position="14"/>
    </location>
</feature>
<dbReference type="AlphaFoldDB" id="A0AAD7SIT7"/>
<dbReference type="PROSITE" id="PS50102">
    <property type="entry name" value="RRM"/>
    <property type="match status" value="1"/>
</dbReference>
<dbReference type="InterPro" id="IPR034264">
    <property type="entry name" value="RBM48_RRM"/>
</dbReference>
<evidence type="ECO:0000313" key="11">
    <source>
        <dbReference type="EMBL" id="KAJ8403120.1"/>
    </source>
</evidence>
<evidence type="ECO:0000256" key="9">
    <source>
        <dbReference type="SAM" id="MobiDB-lite"/>
    </source>
</evidence>
<dbReference type="PANTHER" id="PTHR20957:SF0">
    <property type="entry name" value="RNA-BINDING PROTEIN 48"/>
    <property type="match status" value="1"/>
</dbReference>
<dbReference type="Gene3D" id="3.30.70.330">
    <property type="match status" value="1"/>
</dbReference>
<keyword evidence="3" id="KW-0507">mRNA processing</keyword>
<dbReference type="InterPro" id="IPR039599">
    <property type="entry name" value="RBM48"/>
</dbReference>
<keyword evidence="5 8" id="KW-0694">RNA-binding</keyword>
<proteinExistence type="inferred from homology"/>
<dbReference type="InterPro" id="IPR035979">
    <property type="entry name" value="RBD_domain_sf"/>
</dbReference>
<sequence>MAASDTSSSWSTPEVQKHHEQRTVCHTRPKYREGRRPKAVKVYTINLESRFLLVQGVPAIGVMTELVQLFALYGAIEEYRVLDEYPAEQFTEVYLIKFQKLQSAKVAKRKLDERSFFGSLLHVCYAPENETVEDTRQKLQERRRYVTRTIQNKAKESDQTEDDKTKKHNGKDFISSRVQAYREESHHPEGAKEDINGIPYLHRNSAL</sequence>
<evidence type="ECO:0000256" key="7">
    <source>
        <dbReference type="ARBA" id="ARBA00035004"/>
    </source>
</evidence>
<dbReference type="InterPro" id="IPR012677">
    <property type="entry name" value="Nucleotide-bd_a/b_plait_sf"/>
</dbReference>
<accession>A0AAD7SIT7</accession>
<gene>
    <name evidence="11" type="ORF">AAFF_G00360360</name>
</gene>
<name>A0AAD7SIT7_9TELE</name>
<evidence type="ECO:0000256" key="2">
    <source>
        <dbReference type="ARBA" id="ARBA00015189"/>
    </source>
</evidence>
<dbReference type="SUPFAM" id="SSF54928">
    <property type="entry name" value="RNA-binding domain, RBD"/>
    <property type="match status" value="1"/>
</dbReference>
<dbReference type="GO" id="GO:0005681">
    <property type="term" value="C:spliceosomal complex"/>
    <property type="evidence" value="ECO:0007669"/>
    <property type="project" value="UniProtKB-KW"/>
</dbReference>
<dbReference type="GO" id="GO:0003723">
    <property type="term" value="F:RNA binding"/>
    <property type="evidence" value="ECO:0007669"/>
    <property type="project" value="UniProtKB-UniRule"/>
</dbReference>
<feature type="region of interest" description="Disordered" evidence="9">
    <location>
        <begin position="147"/>
        <end position="207"/>
    </location>
</feature>
<reference evidence="11" key="1">
    <citation type="journal article" date="2023" name="Science">
        <title>Genome structures resolve the early diversification of teleost fishes.</title>
        <authorList>
            <person name="Parey E."/>
            <person name="Louis A."/>
            <person name="Montfort J."/>
            <person name="Bouchez O."/>
            <person name="Roques C."/>
            <person name="Iampietro C."/>
            <person name="Lluch J."/>
            <person name="Castinel A."/>
            <person name="Donnadieu C."/>
            <person name="Desvignes T."/>
            <person name="Floi Bucao C."/>
            <person name="Jouanno E."/>
            <person name="Wen M."/>
            <person name="Mejri S."/>
            <person name="Dirks R."/>
            <person name="Jansen H."/>
            <person name="Henkel C."/>
            <person name="Chen W.J."/>
            <person name="Zahm M."/>
            <person name="Cabau C."/>
            <person name="Klopp C."/>
            <person name="Thompson A.W."/>
            <person name="Robinson-Rechavi M."/>
            <person name="Braasch I."/>
            <person name="Lecointre G."/>
            <person name="Bobe J."/>
            <person name="Postlethwait J.H."/>
            <person name="Berthelot C."/>
            <person name="Roest Crollius H."/>
            <person name="Guiguen Y."/>
        </authorList>
    </citation>
    <scope>NUCLEOTIDE SEQUENCE</scope>
    <source>
        <strain evidence="11">NC1722</strain>
    </source>
</reference>
<comment type="similarity">
    <text evidence="1">Belongs to the RBM48 family.</text>
</comment>
<dbReference type="GO" id="GO:0005654">
    <property type="term" value="C:nucleoplasm"/>
    <property type="evidence" value="ECO:0007669"/>
    <property type="project" value="TreeGrafter"/>
</dbReference>
<feature type="domain" description="RRM" evidence="10">
    <location>
        <begin position="50"/>
        <end position="128"/>
    </location>
</feature>
<feature type="compositionally biased region" description="Basic and acidic residues" evidence="9">
    <location>
        <begin position="180"/>
        <end position="195"/>
    </location>
</feature>
<dbReference type="Proteomes" id="UP001221898">
    <property type="component" value="Unassembled WGS sequence"/>
</dbReference>
<feature type="compositionally biased region" description="Basic and acidic residues" evidence="9">
    <location>
        <begin position="153"/>
        <end position="165"/>
    </location>
</feature>
<evidence type="ECO:0000256" key="4">
    <source>
        <dbReference type="ARBA" id="ARBA00022728"/>
    </source>
</evidence>
<keyword evidence="4" id="KW-0747">Spliceosome</keyword>